<name>A0ABU9TU45_9GAMM</name>
<dbReference type="RefSeq" id="WP_342854556.1">
    <property type="nucleotide sequence ID" value="NZ_JBBMRA010000010.1"/>
</dbReference>
<protein>
    <submittedName>
        <fullName evidence="2">Uncharacterized protein</fullName>
    </submittedName>
</protein>
<dbReference type="Proteomes" id="UP001449225">
    <property type="component" value="Unassembled WGS sequence"/>
</dbReference>
<keyword evidence="1" id="KW-0732">Signal</keyword>
<keyword evidence="3" id="KW-1185">Reference proteome</keyword>
<organism evidence="2 3">
    <name type="scientific">Neptuniibacter pectenicola</name>
    <dbReference type="NCBI Taxonomy" id="1806669"/>
    <lineage>
        <taxon>Bacteria</taxon>
        <taxon>Pseudomonadati</taxon>
        <taxon>Pseudomonadota</taxon>
        <taxon>Gammaproteobacteria</taxon>
        <taxon>Oceanospirillales</taxon>
        <taxon>Oceanospirillaceae</taxon>
        <taxon>Neptuniibacter</taxon>
    </lineage>
</organism>
<comment type="caution">
    <text evidence="2">The sequence shown here is derived from an EMBL/GenBank/DDBJ whole genome shotgun (WGS) entry which is preliminary data.</text>
</comment>
<evidence type="ECO:0000256" key="1">
    <source>
        <dbReference type="SAM" id="SignalP"/>
    </source>
</evidence>
<evidence type="ECO:0000313" key="2">
    <source>
        <dbReference type="EMBL" id="MEM5536956.1"/>
    </source>
</evidence>
<accession>A0ABU9TU45</accession>
<feature type="chain" id="PRO_5046907089" evidence="1">
    <location>
        <begin position="20"/>
        <end position="168"/>
    </location>
</feature>
<gene>
    <name evidence="2" type="ORF">WNY58_11190</name>
</gene>
<reference evidence="2 3" key="1">
    <citation type="submission" date="2024-03" db="EMBL/GenBank/DDBJ databases">
        <title>Community enrichment and isolation of bacterial strains for fucoidan degradation.</title>
        <authorList>
            <person name="Sichert A."/>
        </authorList>
    </citation>
    <scope>NUCLEOTIDE SEQUENCE [LARGE SCALE GENOMIC DNA]</scope>
    <source>
        <strain evidence="2 3">AS76</strain>
    </source>
</reference>
<dbReference type="EMBL" id="JBBMRA010000010">
    <property type="protein sequence ID" value="MEM5536956.1"/>
    <property type="molecule type" value="Genomic_DNA"/>
</dbReference>
<feature type="signal peptide" evidence="1">
    <location>
        <begin position="1"/>
        <end position="19"/>
    </location>
</feature>
<proteinExistence type="predicted"/>
<sequence>MRTKLVASVFLCMVNQAFADEPNLCRDVETVYFSCASENKVISICLTQGFSPKLGELTYRYGVKDHIELEFSSSYADLNSKYAFGSSSYAKGSTSELAFTLDDFTYTVHQDMHVFRPNSSGVFVERKGKVLAYKACTHPRQSHKNRLFDLEKVGLLVGDTRGLGTLGE</sequence>
<evidence type="ECO:0000313" key="3">
    <source>
        <dbReference type="Proteomes" id="UP001449225"/>
    </source>
</evidence>